<dbReference type="PANTHER" id="PTHR13220:SF11">
    <property type="entry name" value="TIMELESS-INTERACTING PROTEIN"/>
    <property type="match status" value="1"/>
</dbReference>
<evidence type="ECO:0000256" key="8">
    <source>
        <dbReference type="SAM" id="MobiDB-lite"/>
    </source>
</evidence>
<dbReference type="GO" id="GO:0003677">
    <property type="term" value="F:DNA binding"/>
    <property type="evidence" value="ECO:0007669"/>
    <property type="project" value="TreeGrafter"/>
</dbReference>
<evidence type="ECO:0000259" key="9">
    <source>
        <dbReference type="Pfam" id="PF07962"/>
    </source>
</evidence>
<evidence type="ECO:0000256" key="7">
    <source>
        <dbReference type="RuleBase" id="RU366049"/>
    </source>
</evidence>
<dbReference type="HOGENOM" id="CLU_036204_1_0_1"/>
<keyword evidence="4" id="KW-0236">DNA replication inhibitor</keyword>
<feature type="domain" description="Chromosome segregation in meiosis protein 3" evidence="9">
    <location>
        <begin position="23"/>
        <end position="92"/>
    </location>
</feature>
<organism evidence="10 11">
    <name type="scientific">Pseudogymnoascus destructans (strain ATCC MYA-4855 / 20631-21)</name>
    <name type="common">Bat white-nose syndrome fungus</name>
    <name type="synonym">Geomyces destructans</name>
    <dbReference type="NCBI Taxonomy" id="658429"/>
    <lineage>
        <taxon>Eukaryota</taxon>
        <taxon>Fungi</taxon>
        <taxon>Dikarya</taxon>
        <taxon>Ascomycota</taxon>
        <taxon>Pezizomycotina</taxon>
        <taxon>Leotiomycetes</taxon>
        <taxon>Thelebolales</taxon>
        <taxon>Thelebolaceae</taxon>
        <taxon>Pseudogymnoascus</taxon>
    </lineage>
</organism>
<dbReference type="GO" id="GO:0031297">
    <property type="term" value="P:replication fork processing"/>
    <property type="evidence" value="ECO:0007669"/>
    <property type="project" value="UniProtKB-UniRule"/>
</dbReference>
<evidence type="ECO:0000256" key="6">
    <source>
        <dbReference type="ARBA" id="ARBA00023306"/>
    </source>
</evidence>
<dbReference type="Proteomes" id="UP000011064">
    <property type="component" value="Unassembled WGS sequence"/>
</dbReference>
<proteinExistence type="inferred from homology"/>
<evidence type="ECO:0000313" key="11">
    <source>
        <dbReference type="Proteomes" id="UP000011064"/>
    </source>
</evidence>
<dbReference type="OrthoDB" id="437078at2759"/>
<feature type="region of interest" description="Disordered" evidence="8">
    <location>
        <begin position="91"/>
        <end position="110"/>
    </location>
</feature>
<protein>
    <recommendedName>
        <fullName evidence="7">Chromosome segregation in meiosis protein</fullName>
    </recommendedName>
</protein>
<dbReference type="GO" id="GO:0000076">
    <property type="term" value="P:DNA replication checkpoint signaling"/>
    <property type="evidence" value="ECO:0007669"/>
    <property type="project" value="UniProtKB-UniRule"/>
</dbReference>
<dbReference type="InParanoid" id="L8FLK2"/>
<dbReference type="GO" id="GO:0043111">
    <property type="term" value="P:replication fork arrest"/>
    <property type="evidence" value="ECO:0007669"/>
    <property type="project" value="TreeGrafter"/>
</dbReference>
<dbReference type="VEuPathDB" id="FungiDB:GMDG_00917"/>
<accession>L8FLK2</accession>
<evidence type="ECO:0000256" key="2">
    <source>
        <dbReference type="ARBA" id="ARBA00006075"/>
    </source>
</evidence>
<reference evidence="11" key="1">
    <citation type="submission" date="2010-09" db="EMBL/GenBank/DDBJ databases">
        <title>The genome sequence of Geomyces destructans 20631-21.</title>
        <authorList>
            <consortium name="The Broad Institute Genome Sequencing Platform"/>
            <person name="Cuomo C.A."/>
            <person name="Blehert D.S."/>
            <person name="Lorch J.M."/>
            <person name="Young S.K."/>
            <person name="Zeng Q."/>
            <person name="Gargeya S."/>
            <person name="Fitzgerald M."/>
            <person name="Haas B."/>
            <person name="Abouelleil A."/>
            <person name="Alvarado L."/>
            <person name="Arachchi H.M."/>
            <person name="Berlin A."/>
            <person name="Brown A."/>
            <person name="Chapman S.B."/>
            <person name="Chen Z."/>
            <person name="Dunbar C."/>
            <person name="Freedman E."/>
            <person name="Gearin G."/>
            <person name="Gellesch M."/>
            <person name="Goldberg J."/>
            <person name="Griggs A."/>
            <person name="Gujja S."/>
            <person name="Heiman D."/>
            <person name="Howarth C."/>
            <person name="Larson L."/>
            <person name="Lui A."/>
            <person name="MacDonald P.J.P."/>
            <person name="Montmayeur A."/>
            <person name="Murphy C."/>
            <person name="Neiman D."/>
            <person name="Pearson M."/>
            <person name="Priest M."/>
            <person name="Roberts A."/>
            <person name="Saif S."/>
            <person name="Shea T."/>
            <person name="Shenoy N."/>
            <person name="Sisk P."/>
            <person name="Stolte C."/>
            <person name="Sykes S."/>
            <person name="Wortman J."/>
            <person name="Nusbaum C."/>
            <person name="Birren B."/>
        </authorList>
    </citation>
    <scope>NUCLEOTIDE SEQUENCE [LARGE SCALE GENOMIC DNA]</scope>
    <source>
        <strain evidence="11">ATCC MYA-4855 / 20631-21</strain>
    </source>
</reference>
<gene>
    <name evidence="10" type="ORF">GMDG_00917</name>
</gene>
<dbReference type="InterPro" id="IPR012923">
    <property type="entry name" value="Csm3"/>
</dbReference>
<sequence length="222" mass="24034">MPPNPPPAEADDLEALFNDYTSLDETRLLSARGIPRLRERARTLRLKGKGHEYGDAERLLGLYQMWLDDLYPKAKFGDALRMVEGVGHKKTVAGEGDGEGVGRPQGEMQRQGTERIAPIFTDLASRAAERGETPGADVPDDDPDAIAELYGASPRRAAAVAKPVARGQGQTSIFGPGAVVPLPGAAAEEEEGDDLAALLAEEGGWMSIRLPAQRPWRTKRRR</sequence>
<evidence type="ECO:0000313" key="10">
    <source>
        <dbReference type="EMBL" id="ELR01817.1"/>
    </source>
</evidence>
<dbReference type="PANTHER" id="PTHR13220">
    <property type="entry name" value="TIMELESS INTERACTING-RELATED"/>
    <property type="match status" value="1"/>
</dbReference>
<dbReference type="Pfam" id="PF07962">
    <property type="entry name" value="Swi3"/>
    <property type="match status" value="1"/>
</dbReference>
<evidence type="ECO:0000256" key="1">
    <source>
        <dbReference type="ARBA" id="ARBA00004123"/>
    </source>
</evidence>
<dbReference type="InterPro" id="IPR040038">
    <property type="entry name" value="TIPIN/Csm3/Swi3"/>
</dbReference>
<evidence type="ECO:0000256" key="5">
    <source>
        <dbReference type="ARBA" id="ARBA00023242"/>
    </source>
</evidence>
<dbReference type="EMBL" id="GL573178">
    <property type="protein sequence ID" value="ELR01817.1"/>
    <property type="molecule type" value="Genomic_DNA"/>
</dbReference>
<comment type="similarity">
    <text evidence="2 7">Belongs to the CSM3 family.</text>
</comment>
<dbReference type="STRING" id="658429.L8FLK2"/>
<evidence type="ECO:0000256" key="4">
    <source>
        <dbReference type="ARBA" id="ARBA00022880"/>
    </source>
</evidence>
<evidence type="ECO:0000256" key="3">
    <source>
        <dbReference type="ARBA" id="ARBA00022763"/>
    </source>
</evidence>
<comment type="subcellular location">
    <subcellularLocation>
        <location evidence="1 7">Nucleus</location>
    </subcellularLocation>
</comment>
<dbReference type="GO" id="GO:0006974">
    <property type="term" value="P:DNA damage response"/>
    <property type="evidence" value="ECO:0007669"/>
    <property type="project" value="UniProtKB-KW"/>
</dbReference>
<name>L8FLK2_PSED2</name>
<keyword evidence="3 7" id="KW-0227">DNA damage</keyword>
<keyword evidence="6 7" id="KW-0131">Cell cycle</keyword>
<keyword evidence="5 7" id="KW-0539">Nucleus</keyword>
<dbReference type="GO" id="GO:0031298">
    <property type="term" value="C:replication fork protection complex"/>
    <property type="evidence" value="ECO:0007669"/>
    <property type="project" value="TreeGrafter"/>
</dbReference>
<dbReference type="AlphaFoldDB" id="L8FLK2"/>
<keyword evidence="11" id="KW-1185">Reference proteome</keyword>
<comment type="function">
    <text evidence="7">Plays an important role in the control of DNA replication and the maintenance of replication fork stability.</text>
</comment>